<keyword evidence="1" id="KW-0472">Membrane</keyword>
<evidence type="ECO:0000256" key="1">
    <source>
        <dbReference type="SAM" id="Phobius"/>
    </source>
</evidence>
<reference evidence="2" key="1">
    <citation type="submission" date="2009-10" db="EMBL/GenBank/DDBJ databases">
        <title>Diversity of trophic interactions inside an arsenic-rich microbial ecosystem.</title>
        <authorList>
            <person name="Bertin P.N."/>
            <person name="Heinrich-Salmeron A."/>
            <person name="Pelletier E."/>
            <person name="Goulhen-Chollet F."/>
            <person name="Arsene-Ploetze F."/>
            <person name="Gallien S."/>
            <person name="Calteau A."/>
            <person name="Vallenet D."/>
            <person name="Casiot C."/>
            <person name="Chane-Woon-Ming B."/>
            <person name="Giloteaux L."/>
            <person name="Barakat M."/>
            <person name="Bonnefoy V."/>
            <person name="Bruneel O."/>
            <person name="Chandler M."/>
            <person name="Cleiss J."/>
            <person name="Duran R."/>
            <person name="Elbaz-Poulichet F."/>
            <person name="Fonknechten N."/>
            <person name="Lauga B."/>
            <person name="Mornico D."/>
            <person name="Ortet P."/>
            <person name="Schaeffer C."/>
            <person name="Siguier P."/>
            <person name="Alexander Thil Smith A."/>
            <person name="Van Dorsselaer A."/>
            <person name="Weissenbach J."/>
            <person name="Medigue C."/>
            <person name="Le Paslier D."/>
        </authorList>
    </citation>
    <scope>NUCLEOTIDE SEQUENCE</scope>
</reference>
<accession>E6PSI0</accession>
<dbReference type="AlphaFoldDB" id="E6PSI0"/>
<feature type="transmembrane region" description="Helical" evidence="1">
    <location>
        <begin position="21"/>
        <end position="40"/>
    </location>
</feature>
<name>E6PSI0_9ZZZZ</name>
<sequence>MPQIVDNTQSKIHSTLWRLRMSVYLVFGLSALFLLAWALTPTGKSEFYYSAGWILCHISPTYFLDKPGFIGNAARWYLTLAGGHYDMTTIPLKFALAGSFTGLLLAAALFTPLFKRRAIPEVLPEQEAVSKPWGKS</sequence>
<gene>
    <name evidence="2" type="ORF">CARN2_3363</name>
</gene>
<organism evidence="2">
    <name type="scientific">mine drainage metagenome</name>
    <dbReference type="NCBI Taxonomy" id="410659"/>
    <lineage>
        <taxon>unclassified sequences</taxon>
        <taxon>metagenomes</taxon>
        <taxon>ecological metagenomes</taxon>
    </lineage>
</organism>
<keyword evidence="1" id="KW-1133">Transmembrane helix</keyword>
<protein>
    <submittedName>
        <fullName evidence="2">Uncharacterized protein</fullName>
    </submittedName>
</protein>
<keyword evidence="1" id="KW-0812">Transmembrane</keyword>
<dbReference type="EMBL" id="CABM01000048">
    <property type="protein sequence ID" value="CBH97887.1"/>
    <property type="molecule type" value="Genomic_DNA"/>
</dbReference>
<proteinExistence type="predicted"/>
<feature type="transmembrane region" description="Helical" evidence="1">
    <location>
        <begin position="94"/>
        <end position="114"/>
    </location>
</feature>
<comment type="caution">
    <text evidence="2">The sequence shown here is derived from an EMBL/GenBank/DDBJ whole genome shotgun (WGS) entry which is preliminary data.</text>
</comment>
<evidence type="ECO:0000313" key="2">
    <source>
        <dbReference type="EMBL" id="CBH97887.1"/>
    </source>
</evidence>